<sequence length="376" mass="41735">MGKTAPDKWDRAERDDMYNRELGGSGVEVSEVGFGAWVVGTDWWGDRSDEQAVGMVEDALDAGVTYVDTGDVYGHGDSERIVGEAIDGRRDEVTLSTKIGYDFYDNPQAGHGELPKELNEEYLREALESSLDRLDTDYVDVLQLHNANVDEVTPEVRDLLREWKTEGRVRALGWALGPSIGWLAEGDAAVEYEEFDAVQTVFNLFEQEPGRHFIDTIRDSGSDTSVIARVPHSSGLLNEQVTPDTVLEDGDHRSHRPKEWYEAGWEKVEAIRFLENPEDAEGTAGTRTLGQASIRWLLAHDEVASVTPTFRNADDIAEWSAASDVPPITDAEYERLEELYATNFGIDRDDGMDALRTSVDGEDIAAAGLDKRAASY</sequence>
<dbReference type="Pfam" id="PF00248">
    <property type="entry name" value="Aldo_ket_red"/>
    <property type="match status" value="1"/>
</dbReference>
<dbReference type="Gene3D" id="3.20.20.100">
    <property type="entry name" value="NADP-dependent oxidoreductase domain"/>
    <property type="match status" value="1"/>
</dbReference>
<dbReference type="SUPFAM" id="SSF51430">
    <property type="entry name" value="NAD(P)-linked oxidoreductase"/>
    <property type="match status" value="1"/>
</dbReference>
<evidence type="ECO:0000313" key="2">
    <source>
        <dbReference type="EMBL" id="MBP1921055.1"/>
    </source>
</evidence>
<dbReference type="AlphaFoldDB" id="A0A8T4GD54"/>
<evidence type="ECO:0000259" key="1">
    <source>
        <dbReference type="Pfam" id="PF00248"/>
    </source>
</evidence>
<dbReference type="InterPro" id="IPR023210">
    <property type="entry name" value="NADP_OxRdtase_dom"/>
</dbReference>
<feature type="domain" description="NADP-dependent oxidoreductase" evidence="1">
    <location>
        <begin position="32"/>
        <end position="340"/>
    </location>
</feature>
<reference evidence="2" key="1">
    <citation type="submission" date="2021-03" db="EMBL/GenBank/DDBJ databases">
        <title>Genomic Encyclopedia of Type Strains, Phase IV (KMG-IV): sequencing the most valuable type-strain genomes for metagenomic binning, comparative biology and taxonomic classification.</title>
        <authorList>
            <person name="Goeker M."/>
        </authorList>
    </citation>
    <scope>NUCLEOTIDE SEQUENCE</scope>
    <source>
        <strain evidence="2">DSM 23564</strain>
    </source>
</reference>
<dbReference type="Proteomes" id="UP000823588">
    <property type="component" value="Unassembled WGS sequence"/>
</dbReference>
<gene>
    <name evidence="2" type="ORF">J2751_000038</name>
</gene>
<accession>A0A8T4GD54</accession>
<organism evidence="2 3">
    <name type="scientific">Halorubrum alkaliphilum</name>
    <dbReference type="NCBI Taxonomy" id="261290"/>
    <lineage>
        <taxon>Archaea</taxon>
        <taxon>Methanobacteriati</taxon>
        <taxon>Methanobacteriota</taxon>
        <taxon>Stenosarchaea group</taxon>
        <taxon>Halobacteria</taxon>
        <taxon>Halobacteriales</taxon>
        <taxon>Haloferacaceae</taxon>
        <taxon>Halorubrum</taxon>
    </lineage>
</organism>
<keyword evidence="3" id="KW-1185">Reference proteome</keyword>
<dbReference type="InterPro" id="IPR053135">
    <property type="entry name" value="AKR2_Oxidoreductase"/>
</dbReference>
<dbReference type="PANTHER" id="PTHR43312">
    <property type="entry name" value="D-THREO-ALDOSE 1-DEHYDROGENASE"/>
    <property type="match status" value="1"/>
</dbReference>
<evidence type="ECO:0000313" key="3">
    <source>
        <dbReference type="Proteomes" id="UP000823588"/>
    </source>
</evidence>
<dbReference type="PANTHER" id="PTHR43312:SF1">
    <property type="entry name" value="NADP-DEPENDENT OXIDOREDUCTASE DOMAIN-CONTAINING PROTEIN"/>
    <property type="match status" value="1"/>
</dbReference>
<protein>
    <submittedName>
        <fullName evidence="2">Aryl-alcohol dehydrogenase-like predicted oxidoreductase</fullName>
    </submittedName>
</protein>
<proteinExistence type="predicted"/>
<dbReference type="CDD" id="cd19086">
    <property type="entry name" value="AKR_AKR11C1"/>
    <property type="match status" value="1"/>
</dbReference>
<comment type="caution">
    <text evidence="2">The sequence shown here is derived from an EMBL/GenBank/DDBJ whole genome shotgun (WGS) entry which is preliminary data.</text>
</comment>
<dbReference type="EMBL" id="JAGGKQ010000001">
    <property type="protein sequence ID" value="MBP1921055.1"/>
    <property type="molecule type" value="Genomic_DNA"/>
</dbReference>
<dbReference type="InterPro" id="IPR036812">
    <property type="entry name" value="NAD(P)_OxRdtase_dom_sf"/>
</dbReference>
<name>A0A8T4GD54_9EURY</name>